<keyword evidence="3 6" id="KW-0812">Transmembrane</keyword>
<evidence type="ECO:0000256" key="3">
    <source>
        <dbReference type="ARBA" id="ARBA00022692"/>
    </source>
</evidence>
<dbReference type="PANTHER" id="PTHR12677">
    <property type="entry name" value="GOLGI APPARATUS MEMBRANE PROTEIN TVP38-RELATED"/>
    <property type="match status" value="1"/>
</dbReference>
<feature type="transmembrane region" description="Helical" evidence="6">
    <location>
        <begin position="128"/>
        <end position="149"/>
    </location>
</feature>
<dbReference type="InterPro" id="IPR015414">
    <property type="entry name" value="TMEM64"/>
</dbReference>
<evidence type="ECO:0000313" key="9">
    <source>
        <dbReference type="Proteomes" id="UP000028653"/>
    </source>
</evidence>
<dbReference type="RefSeq" id="WP_034494743.1">
    <property type="nucleotide sequence ID" value="NZ_JMPI01000023.1"/>
</dbReference>
<protein>
    <recommendedName>
        <fullName evidence="6">TVP38/TMEM64 family membrane protein</fullName>
    </recommendedName>
</protein>
<reference evidence="8 9" key="1">
    <citation type="submission" date="2014-05" db="EMBL/GenBank/DDBJ databases">
        <title>ATOL: Assembling a taxonomically balanced genome-scale reconstruction of the evolutionary history of the Enterobacteriaceae.</title>
        <authorList>
            <person name="Plunkett G.III."/>
            <person name="Neeno-Eckwall E.C."/>
            <person name="Glasner J.D."/>
            <person name="Perna N.T."/>
        </authorList>
    </citation>
    <scope>NUCLEOTIDE SEQUENCE [LARGE SCALE GENOMIC DNA]</scope>
    <source>
        <strain evidence="8 9">ATCC 33320</strain>
    </source>
</reference>
<evidence type="ECO:0000259" key="7">
    <source>
        <dbReference type="Pfam" id="PF09335"/>
    </source>
</evidence>
<dbReference type="Proteomes" id="UP000028653">
    <property type="component" value="Unassembled WGS sequence"/>
</dbReference>
<dbReference type="PANTHER" id="PTHR12677:SF59">
    <property type="entry name" value="GOLGI APPARATUS MEMBRANE PROTEIN TVP38-RELATED"/>
    <property type="match status" value="1"/>
</dbReference>
<feature type="transmembrane region" description="Helical" evidence="6">
    <location>
        <begin position="156"/>
        <end position="175"/>
    </location>
</feature>
<name>A0A085GF67_9ENTR</name>
<dbReference type="STRING" id="1006004.GBAG_1548"/>
<comment type="similarity">
    <text evidence="6">Belongs to the TVP38/TMEM64 family.</text>
</comment>
<evidence type="ECO:0000313" key="8">
    <source>
        <dbReference type="EMBL" id="KFC82362.1"/>
    </source>
</evidence>
<keyword evidence="5 6" id="KW-0472">Membrane</keyword>
<proteinExistence type="inferred from homology"/>
<dbReference type="eggNOG" id="COG0398">
    <property type="taxonomic scope" value="Bacteria"/>
</dbReference>
<dbReference type="AlphaFoldDB" id="A0A085GF67"/>
<feature type="transmembrane region" description="Helical" evidence="6">
    <location>
        <begin position="195"/>
        <end position="213"/>
    </location>
</feature>
<feature type="domain" description="VTT" evidence="7">
    <location>
        <begin position="62"/>
        <end position="179"/>
    </location>
</feature>
<keyword evidence="2 6" id="KW-1003">Cell membrane</keyword>
<evidence type="ECO:0000256" key="4">
    <source>
        <dbReference type="ARBA" id="ARBA00022989"/>
    </source>
</evidence>
<organism evidence="8 9">
    <name type="scientific">Buttiauxella agrestis ATCC 33320</name>
    <dbReference type="NCBI Taxonomy" id="1006004"/>
    <lineage>
        <taxon>Bacteria</taxon>
        <taxon>Pseudomonadati</taxon>
        <taxon>Pseudomonadota</taxon>
        <taxon>Gammaproteobacteria</taxon>
        <taxon>Enterobacterales</taxon>
        <taxon>Enterobacteriaceae</taxon>
        <taxon>Buttiauxella</taxon>
    </lineage>
</organism>
<evidence type="ECO:0000256" key="5">
    <source>
        <dbReference type="ARBA" id="ARBA00023136"/>
    </source>
</evidence>
<feature type="transmembrane region" description="Helical" evidence="6">
    <location>
        <begin position="83"/>
        <end position="104"/>
    </location>
</feature>
<gene>
    <name evidence="8" type="ORF">GBAG_1548</name>
</gene>
<sequence>MRKLLFATLVVVFVLLIIYLPPGSLAALQHYQAQFSAWHHQHPLQTAFAFFVIYLLVTTLSIPGATLLTLLAGSQFGLIQGTVLVALAATCGATLAMLISRYLLRQWVQQRFAAPMSAINRGMEREGLYYLFALRLTPVFPFFLINLLMGLTSVNTLRYFAVSLVGMLPAIVVYLNAGRELSQLRTLSDILSPGMMLMFILLGLLPLVSSRIVRLLRKS</sequence>
<dbReference type="OrthoDB" id="9800167at2"/>
<comment type="subcellular location">
    <subcellularLocation>
        <location evidence="1 6">Cell membrane</location>
        <topology evidence="1 6">Multi-pass membrane protein</topology>
    </subcellularLocation>
</comment>
<dbReference type="Pfam" id="PF09335">
    <property type="entry name" value="VTT_dom"/>
    <property type="match status" value="1"/>
</dbReference>
<evidence type="ECO:0000256" key="2">
    <source>
        <dbReference type="ARBA" id="ARBA00022475"/>
    </source>
</evidence>
<accession>A0A085GF67</accession>
<evidence type="ECO:0000256" key="6">
    <source>
        <dbReference type="RuleBase" id="RU366058"/>
    </source>
</evidence>
<keyword evidence="9" id="KW-1185">Reference proteome</keyword>
<evidence type="ECO:0000256" key="1">
    <source>
        <dbReference type="ARBA" id="ARBA00004651"/>
    </source>
</evidence>
<comment type="caution">
    <text evidence="8">The sequence shown here is derived from an EMBL/GenBank/DDBJ whole genome shotgun (WGS) entry which is preliminary data.</text>
</comment>
<dbReference type="GO" id="GO:0005886">
    <property type="term" value="C:plasma membrane"/>
    <property type="evidence" value="ECO:0007669"/>
    <property type="project" value="UniProtKB-SubCell"/>
</dbReference>
<dbReference type="InterPro" id="IPR032816">
    <property type="entry name" value="VTT_dom"/>
</dbReference>
<keyword evidence="4 6" id="KW-1133">Transmembrane helix</keyword>
<feature type="transmembrane region" description="Helical" evidence="6">
    <location>
        <begin position="50"/>
        <end position="71"/>
    </location>
</feature>
<dbReference type="EMBL" id="JMPI01000023">
    <property type="protein sequence ID" value="KFC82362.1"/>
    <property type="molecule type" value="Genomic_DNA"/>
</dbReference>